<accession>A0A7K2J013</accession>
<dbReference type="AlphaFoldDB" id="A0A7K2J013"/>
<dbReference type="RefSeq" id="WP_161112189.1">
    <property type="nucleotide sequence ID" value="NZ_WWHY01000001.1"/>
</dbReference>
<dbReference type="CDD" id="cd04301">
    <property type="entry name" value="NAT_SF"/>
    <property type="match status" value="1"/>
</dbReference>
<gene>
    <name evidence="2" type="ORF">GTW20_25795</name>
</gene>
<dbReference type="SUPFAM" id="SSF55729">
    <property type="entry name" value="Acyl-CoA N-acyltransferases (Nat)"/>
    <property type="match status" value="1"/>
</dbReference>
<dbReference type="Pfam" id="PF00583">
    <property type="entry name" value="Acetyltransf_1"/>
    <property type="match status" value="1"/>
</dbReference>
<dbReference type="Proteomes" id="UP000467124">
    <property type="component" value="Unassembled WGS sequence"/>
</dbReference>
<protein>
    <submittedName>
        <fullName evidence="2">GNAT family N-acetyltransferase</fullName>
    </submittedName>
</protein>
<name>A0A7K2J013_9ACTN</name>
<proteinExistence type="predicted"/>
<keyword evidence="2" id="KW-0808">Transferase</keyword>
<dbReference type="Gene3D" id="3.40.630.30">
    <property type="match status" value="1"/>
</dbReference>
<dbReference type="EMBL" id="WWHY01000001">
    <property type="protein sequence ID" value="MYR35582.1"/>
    <property type="molecule type" value="Genomic_DNA"/>
</dbReference>
<dbReference type="InterPro" id="IPR000182">
    <property type="entry name" value="GNAT_dom"/>
</dbReference>
<evidence type="ECO:0000259" key="1">
    <source>
        <dbReference type="PROSITE" id="PS51186"/>
    </source>
</evidence>
<dbReference type="PROSITE" id="PS51186">
    <property type="entry name" value="GNAT"/>
    <property type="match status" value="1"/>
</dbReference>
<feature type="domain" description="N-acetyltransferase" evidence="1">
    <location>
        <begin position="4"/>
        <end position="205"/>
    </location>
</feature>
<evidence type="ECO:0000313" key="2">
    <source>
        <dbReference type="EMBL" id="MYR35582.1"/>
    </source>
</evidence>
<reference evidence="2 3" key="1">
    <citation type="journal article" date="2019" name="Nat. Commun.">
        <title>The antimicrobial potential of Streptomyces from insect microbiomes.</title>
        <authorList>
            <person name="Chevrette M.G."/>
            <person name="Carlson C.M."/>
            <person name="Ortega H.E."/>
            <person name="Thomas C."/>
            <person name="Ananiev G.E."/>
            <person name="Barns K.J."/>
            <person name="Book A.J."/>
            <person name="Cagnazzo J."/>
            <person name="Carlos C."/>
            <person name="Flanigan W."/>
            <person name="Grubbs K.J."/>
            <person name="Horn H.A."/>
            <person name="Hoffmann F.M."/>
            <person name="Klassen J.L."/>
            <person name="Knack J.J."/>
            <person name="Lewin G.R."/>
            <person name="McDonald B.R."/>
            <person name="Muller L."/>
            <person name="Melo W.G.P."/>
            <person name="Pinto-Tomas A.A."/>
            <person name="Schmitz A."/>
            <person name="Wendt-Pienkowski E."/>
            <person name="Wildman S."/>
            <person name="Zhao M."/>
            <person name="Zhang F."/>
            <person name="Bugni T.S."/>
            <person name="Andes D.R."/>
            <person name="Pupo M.T."/>
            <person name="Currie C.R."/>
        </authorList>
    </citation>
    <scope>NUCLEOTIDE SEQUENCE [LARGE SCALE GENOMIC DNA]</scope>
    <source>
        <strain evidence="2 3">SID5840</strain>
    </source>
</reference>
<comment type="caution">
    <text evidence="2">The sequence shown here is derived from an EMBL/GenBank/DDBJ whole genome shotgun (WGS) entry which is preliminary data.</text>
</comment>
<sequence length="212" mass="24459">MTDIIYRPYEERDAEDIKAMIDEAFHIRRYMKKERLLDSALEVYLRERLLASTYTRVAVKDGRTVGVIMGRIPGRPRVPHVARNRALTWSHMAGIALTGLSDLPSLTQYFKFDGVYRRLRRNTSAPLTDELTLFAVDSSTRGLGVGKALYQDYVQHLRDHGRKDFYLYTDSLCSYGFYEKRGMTRAASEDMEIRLDGNPEKLGVYLYAGEVR</sequence>
<evidence type="ECO:0000313" key="3">
    <source>
        <dbReference type="Proteomes" id="UP000467124"/>
    </source>
</evidence>
<dbReference type="GO" id="GO:0016747">
    <property type="term" value="F:acyltransferase activity, transferring groups other than amino-acyl groups"/>
    <property type="evidence" value="ECO:0007669"/>
    <property type="project" value="InterPro"/>
</dbReference>
<dbReference type="InterPro" id="IPR016181">
    <property type="entry name" value="Acyl_CoA_acyltransferase"/>
</dbReference>
<organism evidence="2 3">
    <name type="scientific">Nocardiopsis alba</name>
    <dbReference type="NCBI Taxonomy" id="53437"/>
    <lineage>
        <taxon>Bacteria</taxon>
        <taxon>Bacillati</taxon>
        <taxon>Actinomycetota</taxon>
        <taxon>Actinomycetes</taxon>
        <taxon>Streptosporangiales</taxon>
        <taxon>Nocardiopsidaceae</taxon>
        <taxon>Nocardiopsis</taxon>
    </lineage>
</organism>